<dbReference type="PANTHER" id="PTHR24118">
    <property type="entry name" value="POTE ANKYRIN DOMAIN"/>
    <property type="match status" value="1"/>
</dbReference>
<name>A0ABP0KBL7_9DINO</name>
<dbReference type="Gene3D" id="1.25.40.20">
    <property type="entry name" value="Ankyrin repeat-containing domain"/>
    <property type="match status" value="1"/>
</dbReference>
<sequence length="1288" mass="143471">MVSALWTRVLCELLLMVSFVRAESAGAAQCQALKAYDCSAPDPEGWSLQQKNWCCRHGGKGCPPPRSPHAAKSAEHPRDYDCDADFSQWARSWSSSKKEWCCDRKQRGCTEQLCTGGEHLWTEAKRSECCNTFKKGCPLSSQNRSQNMSSSAVQEVEYNCEEHLVQGWPRAQQAWCCSQAGLGCKNQTAGQNSLRCTGDEHLWSYAKRSECCTNFQKGCSSLRCQASCAYAGQTSKCIDRIKWAKVHMFGDDKDACILAYSTVREQCDSCGACGLQEAGCEVPSFDCDAALSDFSREWSLAKQDWCCRKQGKGCNGSSPPSGNSSIGKQVQIYDCDADFSNWPRWSSSKKDWCCNRTQRGCTEQLCTANEHLWSDAKRSWCCTNFQKGCSSLRCQASCTYAGQTSKCIDRIKWAKVHMFGDDKDACILAYSTVREQCDSCGACGLQEAGCEVPSFDCDAALSDFSREWSLAKQDWCCRKQGKGCNGSSPPSGNSSIGKQVQVAGSSTSRRLQNMEYNCEAGKSECLYGWSAQKQDYCQNVSMGCNEDCFDHVEKWFSTWSVKKIRSCCQHRASYFCLDQTALQRCKIASQGQLAATNATSHLQVKCGGFQNGTLLHEAVRAGSVEDVKFLLSQELPVDEKDNFGRSPLSYAAAATSPWSMKIAELLLDAGAKVDGEDKAGSTPLHRAAMKGDVAMGELLLERYADVDVKDKQGSTPLFSAAVQGRLKMAQLLVRCGADVFETMSDGTTCVDATVVRDVQTREFLDRQRTFWALLEKPWVLEGFPFAFILGMILALFQASPSRDAGGHGFAFYHGAWLCLYRHRIGHPWFCVLRVIDVLSILVLVFGCGMWVVQPYFWISLHFILYFLPAWYWQTRSLKQGSFSCGGLRKALAAPGLMLAPPAPCDLDEVKLEIPVVEEGVGPRLSLARFFFLVTIIVMLARPRHCEDEVFETVIAQSVCKSTTWVPSVVLEFGLKYGLQNPHWEALLQKPYRLWSRTSLKATLSWEASEKTNVDLELQCNPITIFLICLLLLAGLLYVLRLLGKCFLSLPCATAAQGSYSYRTLFVQCEGENREDAQEANEEDANEEGKALLKDLISVDYQTKGEPEEEIALPPNVLLEKGWACDGGLFRFLSGLYVRVSLLVLDLVLDCWNIHTMVFSGNYKFACFMVFVLSKSLGQQVFSESLLNLRDALSKSVKKGYMRRDLMEIFAEEQGFEACASLALTTYAYWYTVSDASTALRQIVSIAVSVYNLAQFLYQRIDLGIDLEYQPEEPLTPSRQRANTSFHGA</sequence>
<proteinExistence type="predicted"/>
<dbReference type="SUPFAM" id="SSF48403">
    <property type="entry name" value="Ankyrin repeat"/>
    <property type="match status" value="1"/>
</dbReference>
<dbReference type="SMART" id="SM00248">
    <property type="entry name" value="ANK"/>
    <property type="match status" value="4"/>
</dbReference>
<dbReference type="PROSITE" id="PS50088">
    <property type="entry name" value="ANK_REPEAT"/>
    <property type="match status" value="4"/>
</dbReference>
<dbReference type="Proteomes" id="UP001642484">
    <property type="component" value="Unassembled WGS sequence"/>
</dbReference>
<dbReference type="Pfam" id="PF12796">
    <property type="entry name" value="Ank_2"/>
    <property type="match status" value="1"/>
</dbReference>
<protein>
    <submittedName>
        <fullName evidence="1">Uncharacterized protein</fullName>
    </submittedName>
</protein>
<evidence type="ECO:0000313" key="2">
    <source>
        <dbReference type="Proteomes" id="UP001642484"/>
    </source>
</evidence>
<gene>
    <name evidence="1" type="ORF">CCMP2556_LOCUS15425</name>
</gene>
<evidence type="ECO:0000313" key="1">
    <source>
        <dbReference type="EMBL" id="CAK9023959.1"/>
    </source>
</evidence>
<dbReference type="InterPro" id="IPR002110">
    <property type="entry name" value="Ankyrin_rpt"/>
</dbReference>
<dbReference type="GO" id="GO:0000502">
    <property type="term" value="C:proteasome complex"/>
    <property type="evidence" value="ECO:0007669"/>
    <property type="project" value="UniProtKB-KW"/>
</dbReference>
<dbReference type="PANTHER" id="PTHR24118:SF99">
    <property type="entry name" value="POTE ANKYRIN DOMAIN FAMILY MEMBER 3C-RELATED"/>
    <property type="match status" value="1"/>
</dbReference>
<dbReference type="InterPro" id="IPR036770">
    <property type="entry name" value="Ankyrin_rpt-contain_sf"/>
</dbReference>
<accession>A0ABP0KBL7</accession>
<dbReference type="EMBL" id="CAXAMN010008102">
    <property type="protein sequence ID" value="CAK9023959.1"/>
    <property type="molecule type" value="Genomic_DNA"/>
</dbReference>
<dbReference type="PROSITE" id="PS50297">
    <property type="entry name" value="ANK_REP_REGION"/>
    <property type="match status" value="2"/>
</dbReference>
<comment type="caution">
    <text evidence="1">The sequence shown here is derived from an EMBL/GenBank/DDBJ whole genome shotgun (WGS) entry which is preliminary data.</text>
</comment>
<organism evidence="1 2">
    <name type="scientific">Durusdinium trenchii</name>
    <dbReference type="NCBI Taxonomy" id="1381693"/>
    <lineage>
        <taxon>Eukaryota</taxon>
        <taxon>Sar</taxon>
        <taxon>Alveolata</taxon>
        <taxon>Dinophyceae</taxon>
        <taxon>Suessiales</taxon>
        <taxon>Symbiodiniaceae</taxon>
        <taxon>Durusdinium</taxon>
    </lineage>
</organism>
<keyword evidence="2" id="KW-1185">Reference proteome</keyword>
<reference evidence="1 2" key="1">
    <citation type="submission" date="2024-02" db="EMBL/GenBank/DDBJ databases">
        <authorList>
            <person name="Chen Y."/>
            <person name="Shah S."/>
            <person name="Dougan E. K."/>
            <person name="Thang M."/>
            <person name="Chan C."/>
        </authorList>
    </citation>
    <scope>NUCLEOTIDE SEQUENCE [LARGE SCALE GENOMIC DNA]</scope>
</reference>